<proteinExistence type="predicted"/>
<evidence type="ECO:0000313" key="1">
    <source>
        <dbReference type="EMBL" id="JAE30377.1"/>
    </source>
</evidence>
<dbReference type="AlphaFoldDB" id="A0A0A9H0S8"/>
<reference evidence="1" key="2">
    <citation type="journal article" date="2015" name="Data Brief">
        <title>Shoot transcriptome of the giant reed, Arundo donax.</title>
        <authorList>
            <person name="Barrero R.A."/>
            <person name="Guerrero F.D."/>
            <person name="Moolhuijzen P."/>
            <person name="Goolsby J.A."/>
            <person name="Tidwell J."/>
            <person name="Bellgard S.E."/>
            <person name="Bellgard M.I."/>
        </authorList>
    </citation>
    <scope>NUCLEOTIDE SEQUENCE</scope>
    <source>
        <tissue evidence="1">Shoot tissue taken approximately 20 cm above the soil surface</tissue>
    </source>
</reference>
<sequence>MCAKAQLRLDIYFNSNRPKRIPEKTGQRNKIAIDLSTCT</sequence>
<name>A0A0A9H0S8_ARUDO</name>
<reference evidence="1" key="1">
    <citation type="submission" date="2014-09" db="EMBL/GenBank/DDBJ databases">
        <authorList>
            <person name="Magalhaes I.L.F."/>
            <person name="Oliveira U."/>
            <person name="Santos F.R."/>
            <person name="Vidigal T.H.D.A."/>
            <person name="Brescovit A.D."/>
            <person name="Santos A.J."/>
        </authorList>
    </citation>
    <scope>NUCLEOTIDE SEQUENCE</scope>
    <source>
        <tissue evidence="1">Shoot tissue taken approximately 20 cm above the soil surface</tissue>
    </source>
</reference>
<protein>
    <submittedName>
        <fullName evidence="1">Uncharacterized protein</fullName>
    </submittedName>
</protein>
<organism evidence="1">
    <name type="scientific">Arundo donax</name>
    <name type="common">Giant reed</name>
    <name type="synonym">Donax arundinaceus</name>
    <dbReference type="NCBI Taxonomy" id="35708"/>
    <lineage>
        <taxon>Eukaryota</taxon>
        <taxon>Viridiplantae</taxon>
        <taxon>Streptophyta</taxon>
        <taxon>Embryophyta</taxon>
        <taxon>Tracheophyta</taxon>
        <taxon>Spermatophyta</taxon>
        <taxon>Magnoliopsida</taxon>
        <taxon>Liliopsida</taxon>
        <taxon>Poales</taxon>
        <taxon>Poaceae</taxon>
        <taxon>PACMAD clade</taxon>
        <taxon>Arundinoideae</taxon>
        <taxon>Arundineae</taxon>
        <taxon>Arundo</taxon>
    </lineage>
</organism>
<dbReference type="EMBL" id="GBRH01167519">
    <property type="protein sequence ID" value="JAE30377.1"/>
    <property type="molecule type" value="Transcribed_RNA"/>
</dbReference>
<accession>A0A0A9H0S8</accession>